<feature type="compositionally biased region" description="Polar residues" evidence="4">
    <location>
        <begin position="277"/>
        <end position="289"/>
    </location>
</feature>
<dbReference type="Gene3D" id="1.25.40.20">
    <property type="entry name" value="Ankyrin repeat-containing domain"/>
    <property type="match status" value="4"/>
</dbReference>
<feature type="region of interest" description="Disordered" evidence="4">
    <location>
        <begin position="1"/>
        <end position="34"/>
    </location>
</feature>
<feature type="compositionally biased region" description="Basic and acidic residues" evidence="4">
    <location>
        <begin position="90"/>
        <end position="107"/>
    </location>
</feature>
<dbReference type="Pfam" id="PF12796">
    <property type="entry name" value="Ank_2"/>
    <property type="match status" value="4"/>
</dbReference>
<evidence type="ECO:0000313" key="6">
    <source>
        <dbReference type="EMBL" id="KAK6507850.1"/>
    </source>
</evidence>
<evidence type="ECO:0000256" key="4">
    <source>
        <dbReference type="SAM" id="MobiDB-lite"/>
    </source>
</evidence>
<feature type="region of interest" description="Disordered" evidence="4">
    <location>
        <begin position="90"/>
        <end position="173"/>
    </location>
</feature>
<feature type="repeat" description="ANK" evidence="3">
    <location>
        <begin position="479"/>
        <end position="511"/>
    </location>
</feature>
<proteinExistence type="predicted"/>
<dbReference type="InterPro" id="IPR002110">
    <property type="entry name" value="Ankyrin_rpt"/>
</dbReference>
<evidence type="ECO:0000256" key="3">
    <source>
        <dbReference type="PROSITE-ProRule" id="PRU00023"/>
    </source>
</evidence>
<keyword evidence="1" id="KW-0677">Repeat</keyword>
<feature type="repeat" description="ANK" evidence="3">
    <location>
        <begin position="678"/>
        <end position="710"/>
    </location>
</feature>
<keyword evidence="7" id="KW-1185">Reference proteome</keyword>
<feature type="repeat" description="ANK" evidence="3">
    <location>
        <begin position="547"/>
        <end position="573"/>
    </location>
</feature>
<evidence type="ECO:0000313" key="7">
    <source>
        <dbReference type="Proteomes" id="UP001370758"/>
    </source>
</evidence>
<dbReference type="Proteomes" id="UP001370758">
    <property type="component" value="Unassembled WGS sequence"/>
</dbReference>
<dbReference type="PRINTS" id="PR01415">
    <property type="entry name" value="ANKYRIN"/>
</dbReference>
<dbReference type="InterPro" id="IPR025676">
    <property type="entry name" value="Clr5_dom"/>
</dbReference>
<feature type="repeat" description="ANK" evidence="3">
    <location>
        <begin position="778"/>
        <end position="810"/>
    </location>
</feature>
<dbReference type="AlphaFoldDB" id="A0AAV9WI75"/>
<dbReference type="SMART" id="SM00248">
    <property type="entry name" value="ANK"/>
    <property type="match status" value="15"/>
</dbReference>
<dbReference type="SUPFAM" id="SSF48403">
    <property type="entry name" value="Ankyrin repeat"/>
    <property type="match status" value="2"/>
</dbReference>
<dbReference type="GO" id="GO:0005634">
    <property type="term" value="C:nucleus"/>
    <property type="evidence" value="ECO:0007669"/>
    <property type="project" value="TreeGrafter"/>
</dbReference>
<dbReference type="Pfam" id="PF00023">
    <property type="entry name" value="Ank"/>
    <property type="match status" value="1"/>
</dbReference>
<dbReference type="PANTHER" id="PTHR24126">
    <property type="entry name" value="ANKYRIN REPEAT, PH AND SEC7 DOMAIN CONTAINING PROTEIN SECG-RELATED"/>
    <property type="match status" value="1"/>
</dbReference>
<feature type="region of interest" description="Disordered" evidence="4">
    <location>
        <begin position="257"/>
        <end position="306"/>
    </location>
</feature>
<feature type="region of interest" description="Disordered" evidence="4">
    <location>
        <begin position="614"/>
        <end position="677"/>
    </location>
</feature>
<feature type="repeat" description="ANK" evidence="3">
    <location>
        <begin position="584"/>
        <end position="616"/>
    </location>
</feature>
<evidence type="ECO:0000259" key="5">
    <source>
        <dbReference type="Pfam" id="PF14420"/>
    </source>
</evidence>
<feature type="repeat" description="ANK" evidence="3">
    <location>
        <begin position="378"/>
        <end position="410"/>
    </location>
</feature>
<dbReference type="GO" id="GO:0061629">
    <property type="term" value="F:RNA polymerase II-specific DNA-binding transcription factor binding"/>
    <property type="evidence" value="ECO:0007669"/>
    <property type="project" value="TreeGrafter"/>
</dbReference>
<reference evidence="6 7" key="1">
    <citation type="submission" date="2023-08" db="EMBL/GenBank/DDBJ databases">
        <authorList>
            <person name="Palmer J.M."/>
        </authorList>
    </citation>
    <scope>NUCLEOTIDE SEQUENCE [LARGE SCALE GENOMIC DNA]</scope>
    <source>
        <strain evidence="6 7">TWF481</strain>
    </source>
</reference>
<comment type="caution">
    <text evidence="6">The sequence shown here is derived from an EMBL/GenBank/DDBJ whole genome shotgun (WGS) entry which is preliminary data.</text>
</comment>
<dbReference type="EMBL" id="JAVHJL010000003">
    <property type="protein sequence ID" value="KAK6507850.1"/>
    <property type="molecule type" value="Genomic_DNA"/>
</dbReference>
<feature type="compositionally biased region" description="Basic residues" evidence="4">
    <location>
        <begin position="661"/>
        <end position="676"/>
    </location>
</feature>
<dbReference type="GO" id="GO:0006357">
    <property type="term" value="P:regulation of transcription by RNA polymerase II"/>
    <property type="evidence" value="ECO:0007669"/>
    <property type="project" value="TreeGrafter"/>
</dbReference>
<gene>
    <name evidence="6" type="ORF">TWF481_006272</name>
</gene>
<organism evidence="6 7">
    <name type="scientific">Arthrobotrys musiformis</name>
    <dbReference type="NCBI Taxonomy" id="47236"/>
    <lineage>
        <taxon>Eukaryota</taxon>
        <taxon>Fungi</taxon>
        <taxon>Dikarya</taxon>
        <taxon>Ascomycota</taxon>
        <taxon>Pezizomycotina</taxon>
        <taxon>Orbiliomycetes</taxon>
        <taxon>Orbiliales</taxon>
        <taxon>Orbiliaceae</taxon>
        <taxon>Arthrobotrys</taxon>
    </lineage>
</organism>
<accession>A0AAV9WI75</accession>
<feature type="compositionally biased region" description="Polar residues" evidence="4">
    <location>
        <begin position="161"/>
        <end position="173"/>
    </location>
</feature>
<dbReference type="Pfam" id="PF14420">
    <property type="entry name" value="Clr5"/>
    <property type="match status" value="1"/>
</dbReference>
<protein>
    <recommendedName>
        <fullName evidence="5">Clr5 domain-containing protein</fullName>
    </recommendedName>
</protein>
<evidence type="ECO:0000256" key="2">
    <source>
        <dbReference type="ARBA" id="ARBA00023043"/>
    </source>
</evidence>
<feature type="repeat" description="ANK" evidence="3">
    <location>
        <begin position="446"/>
        <end position="478"/>
    </location>
</feature>
<feature type="repeat" description="ANK" evidence="3">
    <location>
        <begin position="712"/>
        <end position="744"/>
    </location>
</feature>
<feature type="repeat" description="ANK" evidence="3">
    <location>
        <begin position="343"/>
        <end position="367"/>
    </location>
</feature>
<feature type="repeat" description="ANK" evidence="3">
    <location>
        <begin position="514"/>
        <end position="546"/>
    </location>
</feature>
<dbReference type="PANTHER" id="PTHR24126:SF14">
    <property type="entry name" value="ANK_REP_REGION DOMAIN-CONTAINING PROTEIN"/>
    <property type="match status" value="1"/>
</dbReference>
<evidence type="ECO:0000256" key="1">
    <source>
        <dbReference type="ARBA" id="ARBA00022737"/>
    </source>
</evidence>
<feature type="repeat" description="ANK" evidence="3">
    <location>
        <begin position="745"/>
        <end position="777"/>
    </location>
</feature>
<dbReference type="InterPro" id="IPR036770">
    <property type="entry name" value="Ankyrin_rpt-contain_sf"/>
</dbReference>
<keyword evidence="2 3" id="KW-0040">ANK repeat</keyword>
<feature type="domain" description="Clr5" evidence="5">
    <location>
        <begin position="39"/>
        <end position="90"/>
    </location>
</feature>
<dbReference type="PROSITE" id="PS50088">
    <property type="entry name" value="ANK_REPEAT"/>
    <property type="match status" value="11"/>
</dbReference>
<dbReference type="PROSITE" id="PS50297">
    <property type="entry name" value="ANK_REP_REGION"/>
    <property type="match status" value="10"/>
</dbReference>
<name>A0AAV9WI75_9PEZI</name>
<sequence length="885" mass="96951">MASPFGGSEESASSMTAEDLSMAQSHPKPIPPKKALIPKDVWEIHRPEIRRIYVDERRSLDYLREHMWRRGLDANQAQYLRKIREWGIQKNNTKDKRSRRSSTDQRLVRQSSTGPSRASPAVPDLLSRTYGNFYAQPHTLNPPAGGSSAPRPQGRRAPALQPTTSQRTGLPQVQNYSMAPARAGWLNDSLITSSAQYPGPSGSAINTESTGNSFMDVDLLGGDFLGYYNDFGDASRFETSAFSPEAINNIDPLTELIHDPDSVDAEGEVPTAPRNPGATQSSDNIQSSRPGRREIGTGDVGNNESLPAGRFKPIHVAVQSGSLQLVKFFLENKPKCADLKTEKGITPLWIAAQGGHTKIAELLIRKGMVDVNVSTYESGRTPLHQAAQRGDEGIVKLLLEKGAKANPRDTEGVTPLFSASQKGAVQIVKLLVNRQDVDMDAATIKEKRTSLHQAAQNGHTEVVKILLEHKARRDLRDEGGRSPLCIAAYSGHLDIVEMLFEKKADAELICTSGSNRRPLHYVATQGHTAICKLFLANDVDPEPLDETNCSPLFFACQGGHHEIVEMLLAAGADPENAWQNQKSGGRRCLHQAAQNGHLKVVQLLLQYGATTDPETDIFGDTSSDSDGNDSDKSSPEVSDGEVVITGHNNSLKSREMLKPGNRGKNKTNKRQRKYCRQKTPSPLTLAAGKGYYEIVRLLVEHGADIHSTSLKNRRPLFHQAVFSGKAEMVEYLIDKGANVDVRDIDGWSPIMVAAQMGYCNIIKTLLDKGANIDSEAQSGATALFLAAQQGHTAAVELLLDRNARSFATKQSGRLPIHQAAQNAHFEALKFLAEHDKESIFRKDHNGYSVMGLAAAGKEPVRQRIVEYLHEKGAKIMDDESDTEDT</sequence>